<dbReference type="InterPro" id="IPR012341">
    <property type="entry name" value="6hp_glycosidase-like_sf"/>
</dbReference>
<evidence type="ECO:0000256" key="2">
    <source>
        <dbReference type="SAM" id="Phobius"/>
    </source>
</evidence>
<keyword evidence="2" id="KW-0472">Membrane</keyword>
<evidence type="ECO:0000313" key="4">
    <source>
        <dbReference type="EMBL" id="KAL0063799.1"/>
    </source>
</evidence>
<dbReference type="EMBL" id="JBBXMP010000073">
    <property type="protein sequence ID" value="KAL0063799.1"/>
    <property type="molecule type" value="Genomic_DNA"/>
</dbReference>
<feature type="compositionally biased region" description="Polar residues" evidence="1">
    <location>
        <begin position="541"/>
        <end position="551"/>
    </location>
</feature>
<gene>
    <name evidence="4" type="ORF">AAF712_009244</name>
</gene>
<accession>A0ABR2ZRK8</accession>
<dbReference type="CDD" id="cd12087">
    <property type="entry name" value="TM_EGFR-like"/>
    <property type="match status" value="1"/>
</dbReference>
<feature type="compositionally biased region" description="Low complexity" evidence="1">
    <location>
        <begin position="492"/>
        <end position="508"/>
    </location>
</feature>
<keyword evidence="2" id="KW-0812">Transmembrane</keyword>
<dbReference type="InterPro" id="IPR032514">
    <property type="entry name" value="GtaA_central"/>
</dbReference>
<organism evidence="4 5">
    <name type="scientific">Marasmius tenuissimus</name>
    <dbReference type="NCBI Taxonomy" id="585030"/>
    <lineage>
        <taxon>Eukaryota</taxon>
        <taxon>Fungi</taxon>
        <taxon>Dikarya</taxon>
        <taxon>Basidiomycota</taxon>
        <taxon>Agaricomycotina</taxon>
        <taxon>Agaricomycetes</taxon>
        <taxon>Agaricomycetidae</taxon>
        <taxon>Agaricales</taxon>
        <taxon>Marasmiineae</taxon>
        <taxon>Marasmiaceae</taxon>
        <taxon>Marasmius</taxon>
    </lineage>
</organism>
<evidence type="ECO:0000259" key="3">
    <source>
        <dbReference type="Pfam" id="PF16335"/>
    </source>
</evidence>
<evidence type="ECO:0000313" key="5">
    <source>
        <dbReference type="Proteomes" id="UP001437256"/>
    </source>
</evidence>
<feature type="region of interest" description="Disordered" evidence="1">
    <location>
        <begin position="458"/>
        <end position="559"/>
    </location>
</feature>
<dbReference type="Gene3D" id="1.50.10.10">
    <property type="match status" value="1"/>
</dbReference>
<dbReference type="InterPro" id="IPR052743">
    <property type="entry name" value="Glutaminase_GtaA"/>
</dbReference>
<feature type="domain" description="Glutaminase A central" evidence="3">
    <location>
        <begin position="19"/>
        <end position="359"/>
    </location>
</feature>
<feature type="compositionally biased region" description="Polar residues" evidence="1">
    <location>
        <begin position="458"/>
        <end position="484"/>
    </location>
</feature>
<reference evidence="4 5" key="1">
    <citation type="submission" date="2024-05" db="EMBL/GenBank/DDBJ databases">
        <title>A draft genome resource for the thread blight pathogen Marasmius tenuissimus strain MS-2.</title>
        <authorList>
            <person name="Yulfo-Soto G.E."/>
            <person name="Baruah I.K."/>
            <person name="Amoako-Attah I."/>
            <person name="Bukari Y."/>
            <person name="Meinhardt L.W."/>
            <person name="Bailey B.A."/>
            <person name="Cohen S.P."/>
        </authorList>
    </citation>
    <scope>NUCLEOTIDE SEQUENCE [LARGE SCALE GENOMIC DNA]</scope>
    <source>
        <strain evidence="4 5">MS-2</strain>
    </source>
</reference>
<comment type="caution">
    <text evidence="4">The sequence shown here is derived from an EMBL/GenBank/DDBJ whole genome shotgun (WGS) entry which is preliminary data.</text>
</comment>
<dbReference type="PANTHER" id="PTHR31987:SF1">
    <property type="entry name" value="GLUTAMINASE A"/>
    <property type="match status" value="1"/>
</dbReference>
<dbReference type="SUPFAM" id="SSF48208">
    <property type="entry name" value="Six-hairpin glycosidases"/>
    <property type="match status" value="1"/>
</dbReference>
<dbReference type="Proteomes" id="UP001437256">
    <property type="component" value="Unassembled WGS sequence"/>
</dbReference>
<dbReference type="Pfam" id="PF16335">
    <property type="entry name" value="GtaA_6_Hairpin"/>
    <property type="match status" value="1"/>
</dbReference>
<keyword evidence="2" id="KW-1133">Transmembrane helix</keyword>
<evidence type="ECO:0000256" key="1">
    <source>
        <dbReference type="SAM" id="MobiDB-lite"/>
    </source>
</evidence>
<protein>
    <recommendedName>
        <fullName evidence="3">Glutaminase A central domain-containing protein</fullName>
    </recommendedName>
</protein>
<keyword evidence="5" id="KW-1185">Reference proteome</keyword>
<dbReference type="PANTHER" id="PTHR31987">
    <property type="entry name" value="GLUTAMINASE A-RELATED"/>
    <property type="match status" value="1"/>
</dbReference>
<feature type="transmembrane region" description="Helical" evidence="2">
    <location>
        <begin position="383"/>
        <end position="405"/>
    </location>
</feature>
<sequence>MRRSTDLDTKILADAGSISSNYAELVALATRQTFAGVETVVVDGTPMMFMKDIGNSQRISPVETLYASFPAFLYVKPEWGKYLLEPLLRFQIAFRPSSTYAVPDLGDSYPHLRATSPDSRREIEDTGSILIMTWAHAKYSGDKSLISQYYDILKAWTENLIPKTVAPSASSTSADGQQAANVTNLALKGIIGIRAMADISNALGKTGDAKKYLDVSSSYVKQWETLAGLPSLGHLTSSYGQTSSGGMMYNLYADKLLNTNLISERVYDAQSNYYSNQARHTFGQPFDTRFPTTAKSHWTLFTAGTTSSTTMRDFLVKMVYDKAGDRNTLGTFPTTYHISSGEVLSGNGSPAQGAMFALLALKLDSKIPGIVAEPSSRQRNTSMIVGIAVGAFAVVCLLLAAFVFWRRQKSKGAKDITLSASPQRFSEITPFTQGYDFDHSNSKGGGFLYSHEQGQNSSQFWSSSKDSPTATTSMLTSPASSVSRNLPIPPVNASNHAANYYHSSNNSSGHRSRPQTADTAPLLPLRPGGADPRQSLYPPESNRTPSLFSTGQEDDREEGEAHLLRADIATLRLELQNMRALRGYEPPPSYS</sequence>
<name>A0ABR2ZRK8_9AGAR</name>
<proteinExistence type="predicted"/>
<dbReference type="InterPro" id="IPR008928">
    <property type="entry name" value="6-hairpin_glycosidase_sf"/>
</dbReference>